<keyword evidence="4" id="KW-0963">Cytoplasm</keyword>
<dbReference type="NCBIfam" id="TIGR01003">
    <property type="entry name" value="PTS_HPr_family"/>
    <property type="match status" value="1"/>
</dbReference>
<dbReference type="PRINTS" id="PR00107">
    <property type="entry name" value="PHOSPHOCPHPR"/>
</dbReference>
<dbReference type="GO" id="GO:0005737">
    <property type="term" value="C:cytoplasm"/>
    <property type="evidence" value="ECO:0007669"/>
    <property type="project" value="UniProtKB-SubCell"/>
</dbReference>
<dbReference type="SUPFAM" id="SSF55594">
    <property type="entry name" value="HPr-like"/>
    <property type="match status" value="1"/>
</dbReference>
<dbReference type="GO" id="GO:0009401">
    <property type="term" value="P:phosphoenolpyruvate-dependent sugar phosphotransferase system"/>
    <property type="evidence" value="ECO:0007669"/>
    <property type="project" value="UniProtKB-KW"/>
</dbReference>
<comment type="caution">
    <text evidence="7">The sequence shown here is derived from an EMBL/GenBank/DDBJ whole genome shotgun (WGS) entry which is preliminary data.</text>
</comment>
<sequence>MIRRYRIRDSLGVHARPAAKLVKALASIPGSVVIEYDGRRVNAKSILEVMSLGIRGGESFALECEADQIDALDRVDVELLDILSSE</sequence>
<comment type="function">
    <text evidence="1">General (non sugar-specific) component of the phosphoenolpyruvate-dependent sugar phosphotransferase system (sugar PTS). This major carbohydrate active-transport system catalyzes the phosphorylation of incoming sugar substrates concomitantly with their translocation across the cell membrane. The phosphoryl group from phosphoenolpyruvate (PEP) is transferred to the phosphoryl carrier protein HPr by enzyme I. Phospho-HPr then transfers it to the PTS EIIA domain.</text>
</comment>
<dbReference type="InterPro" id="IPR001020">
    <property type="entry name" value="PTS_HPr_His_P_site"/>
</dbReference>
<dbReference type="Gene3D" id="3.30.1340.10">
    <property type="entry name" value="HPr-like"/>
    <property type="match status" value="1"/>
</dbReference>
<evidence type="ECO:0000313" key="8">
    <source>
        <dbReference type="Proteomes" id="UP000533476"/>
    </source>
</evidence>
<dbReference type="RefSeq" id="WP_169098381.1">
    <property type="nucleotide sequence ID" value="NZ_JABBVZ010000019.1"/>
</dbReference>
<dbReference type="Proteomes" id="UP000533476">
    <property type="component" value="Unassembled WGS sequence"/>
</dbReference>
<protein>
    <recommendedName>
        <fullName evidence="3">Phosphocarrier protein HPr</fullName>
    </recommendedName>
</protein>
<evidence type="ECO:0000256" key="5">
    <source>
        <dbReference type="ARBA" id="ARBA00022683"/>
    </source>
</evidence>
<dbReference type="PROSITE" id="PS00369">
    <property type="entry name" value="PTS_HPR_HIS"/>
    <property type="match status" value="1"/>
</dbReference>
<evidence type="ECO:0000259" key="6">
    <source>
        <dbReference type="PROSITE" id="PS51350"/>
    </source>
</evidence>
<proteinExistence type="predicted"/>
<dbReference type="PROSITE" id="PS51350">
    <property type="entry name" value="PTS_HPR_DOM"/>
    <property type="match status" value="1"/>
</dbReference>
<evidence type="ECO:0000256" key="4">
    <source>
        <dbReference type="ARBA" id="ARBA00022490"/>
    </source>
</evidence>
<dbReference type="InterPro" id="IPR000032">
    <property type="entry name" value="HPr-like"/>
</dbReference>
<name>A0A7Y0L5I7_9FIRM</name>
<accession>A0A7Y0L5I7</accession>
<dbReference type="Pfam" id="PF00381">
    <property type="entry name" value="PTS-HPr"/>
    <property type="match status" value="1"/>
</dbReference>
<dbReference type="EMBL" id="JABBVZ010000019">
    <property type="protein sequence ID" value="NMP22254.1"/>
    <property type="molecule type" value="Genomic_DNA"/>
</dbReference>
<dbReference type="AlphaFoldDB" id="A0A7Y0L5I7"/>
<comment type="subcellular location">
    <subcellularLocation>
        <location evidence="2">Cytoplasm</location>
    </subcellularLocation>
</comment>
<dbReference type="PANTHER" id="PTHR33705:SF2">
    <property type="entry name" value="PHOSPHOCARRIER PROTEIN NPR"/>
    <property type="match status" value="1"/>
</dbReference>
<dbReference type="PANTHER" id="PTHR33705">
    <property type="entry name" value="PHOSPHOCARRIER PROTEIN HPR"/>
    <property type="match status" value="1"/>
</dbReference>
<feature type="domain" description="HPr" evidence="6">
    <location>
        <begin position="1"/>
        <end position="86"/>
    </location>
</feature>
<evidence type="ECO:0000256" key="3">
    <source>
        <dbReference type="ARBA" id="ARBA00020422"/>
    </source>
</evidence>
<keyword evidence="8" id="KW-1185">Reference proteome</keyword>
<organism evidence="7 8">
    <name type="scientific">Sulfobacillus harzensis</name>
    <dbReference type="NCBI Taxonomy" id="2729629"/>
    <lineage>
        <taxon>Bacteria</taxon>
        <taxon>Bacillati</taxon>
        <taxon>Bacillota</taxon>
        <taxon>Clostridia</taxon>
        <taxon>Eubacteriales</taxon>
        <taxon>Clostridiales Family XVII. Incertae Sedis</taxon>
        <taxon>Sulfobacillus</taxon>
    </lineage>
</organism>
<dbReference type="InterPro" id="IPR035895">
    <property type="entry name" value="HPr-like_sf"/>
</dbReference>
<gene>
    <name evidence="7" type="ORF">HIJ39_07795</name>
</gene>
<dbReference type="InterPro" id="IPR050399">
    <property type="entry name" value="HPr"/>
</dbReference>
<reference evidence="7 8" key="1">
    <citation type="submission" date="2020-04" db="EMBL/GenBank/DDBJ databases">
        <authorList>
            <person name="Zhang R."/>
            <person name="Schippers A."/>
        </authorList>
    </citation>
    <scope>NUCLEOTIDE SEQUENCE [LARGE SCALE GENOMIC DNA]</scope>
    <source>
        <strain evidence="7 8">DSM 109850</strain>
    </source>
</reference>
<dbReference type="CDD" id="cd00367">
    <property type="entry name" value="PTS-HPr_like"/>
    <property type="match status" value="1"/>
</dbReference>
<evidence type="ECO:0000313" key="7">
    <source>
        <dbReference type="EMBL" id="NMP22254.1"/>
    </source>
</evidence>
<evidence type="ECO:0000256" key="1">
    <source>
        <dbReference type="ARBA" id="ARBA00003681"/>
    </source>
</evidence>
<evidence type="ECO:0000256" key="2">
    <source>
        <dbReference type="ARBA" id="ARBA00004496"/>
    </source>
</evidence>
<keyword evidence="5" id="KW-0598">Phosphotransferase system</keyword>